<evidence type="ECO:0000256" key="3">
    <source>
        <dbReference type="ARBA" id="ARBA00012579"/>
    </source>
</evidence>
<dbReference type="GO" id="GO:0008685">
    <property type="term" value="F:2-C-methyl-D-erythritol 2,4-cyclodiphosphate synthase activity"/>
    <property type="evidence" value="ECO:0007669"/>
    <property type="project" value="UniProtKB-UniRule"/>
</dbReference>
<dbReference type="EMBL" id="JACHFK010000008">
    <property type="protein sequence ID" value="MBB5377604.1"/>
    <property type="molecule type" value="Genomic_DNA"/>
</dbReference>
<comment type="pathway">
    <text evidence="2 7">Isoprenoid biosynthesis; isopentenyl diphosphate biosynthesis via DXP pathway; isopentenyl diphosphate from 1-deoxy-D-xylulose 5-phosphate: step 4/6.</text>
</comment>
<dbReference type="RefSeq" id="WP_184113363.1">
    <property type="nucleotide sequence ID" value="NZ_BNAJ01000008.1"/>
</dbReference>
<evidence type="ECO:0000256" key="6">
    <source>
        <dbReference type="ARBA" id="ARBA00023239"/>
    </source>
</evidence>
<evidence type="ECO:0000259" key="9">
    <source>
        <dbReference type="Pfam" id="PF02542"/>
    </source>
</evidence>
<reference evidence="13" key="2">
    <citation type="journal article" date="2019" name="Int. J. Syst. Evol. Microbiol.">
        <title>The Global Catalogue of Microorganisms (GCM) 10K type strain sequencing project: providing services to taxonomists for standard genome sequencing and annotation.</title>
        <authorList>
            <consortium name="The Broad Institute Genomics Platform"/>
            <consortium name="The Broad Institute Genome Sequencing Center for Infectious Disease"/>
            <person name="Wu L."/>
            <person name="Ma J."/>
        </authorList>
    </citation>
    <scope>NUCLEOTIDE SEQUENCE [LARGE SCALE GENOMIC DNA]</scope>
    <source>
        <strain evidence="13">CGMCC 1.18437</strain>
    </source>
</reference>
<dbReference type="Proteomes" id="UP000539473">
    <property type="component" value="Unassembled WGS sequence"/>
</dbReference>
<proteinExistence type="inferred from homology"/>
<feature type="binding site" evidence="7">
    <location>
        <position position="16"/>
    </location>
    <ligand>
        <name>a divalent metal cation</name>
        <dbReference type="ChEBI" id="CHEBI:60240"/>
    </ligand>
</feature>
<feature type="site" description="Transition state stabilizer" evidence="7">
    <location>
        <position position="140"/>
    </location>
</feature>
<sequence length="164" mass="17139">MTSPLPYRIGYGEDAHRLEAGRSLVLGGVTVPDAPHGAVAHSDGDAVLHAVADALLAGLALGDIGQYFPDTAAEWRGLDSRVIVARALELVRERGYAPVNVALVVTLDRPKLGPLRTDIARSVAALLALPEAEVGVSFKTSEGLAPAHVQVRVSALLARVEPAE</sequence>
<dbReference type="CDD" id="cd00554">
    <property type="entry name" value="MECDP_synthase"/>
    <property type="match status" value="1"/>
</dbReference>
<evidence type="ECO:0000256" key="2">
    <source>
        <dbReference type="ARBA" id="ARBA00004709"/>
    </source>
</evidence>
<reference evidence="10" key="1">
    <citation type="journal article" date="2014" name="Int. J. Syst. Evol. Microbiol.">
        <title>Complete genome of a new Firmicutes species belonging to the dominant human colonic microbiota ('Ruminococcus bicirculans') reveals two chromosomes and a selective capacity to utilize plant glucans.</title>
        <authorList>
            <consortium name="NISC Comparative Sequencing Program"/>
            <person name="Wegmann U."/>
            <person name="Louis P."/>
            <person name="Goesmann A."/>
            <person name="Henrissat B."/>
            <person name="Duncan S.H."/>
            <person name="Flint H.J."/>
        </authorList>
    </citation>
    <scope>NUCLEOTIDE SEQUENCE</scope>
    <source>
        <strain evidence="10">CGMCC 1.18437</strain>
    </source>
</reference>
<keyword evidence="4 7" id="KW-0479">Metal-binding</keyword>
<evidence type="ECO:0000256" key="5">
    <source>
        <dbReference type="ARBA" id="ARBA00023229"/>
    </source>
</evidence>
<comment type="function">
    <text evidence="7">Involved in the biosynthesis of isopentenyl diphosphate (IPP) and dimethylallyl diphosphate (DMAPP), two major building blocks of isoprenoid compounds. Catalyzes the conversion of 4-diphosphocytidyl-2-C-methyl-D-erythritol 2-phosphate (CDP-ME2P) to 2-C-methyl-D-erythritol 2,4-cyclodiphosphate (ME-CPP) with a corresponding release of cytidine 5-monophosphate (CMP).</text>
</comment>
<organism evidence="11 12">
    <name type="scientific">Deinococcus metalli</name>
    <dbReference type="NCBI Taxonomy" id="1141878"/>
    <lineage>
        <taxon>Bacteria</taxon>
        <taxon>Thermotogati</taxon>
        <taxon>Deinococcota</taxon>
        <taxon>Deinococci</taxon>
        <taxon>Deinococcales</taxon>
        <taxon>Deinococcaceae</taxon>
        <taxon>Deinococcus</taxon>
    </lineage>
</organism>
<name>A0A7W8KG61_9DEIO</name>
<accession>A0A7W8KG61</accession>
<reference evidence="11 12" key="3">
    <citation type="submission" date="2020-08" db="EMBL/GenBank/DDBJ databases">
        <title>Genomic Encyclopedia of Type Strains, Phase IV (KMG-IV): sequencing the most valuable type-strain genomes for metagenomic binning, comparative biology and taxonomic classification.</title>
        <authorList>
            <person name="Goeker M."/>
        </authorList>
    </citation>
    <scope>NUCLEOTIDE SEQUENCE [LARGE SCALE GENOMIC DNA]</scope>
    <source>
        <strain evidence="11 12">DSM 27521</strain>
    </source>
</reference>
<evidence type="ECO:0000256" key="4">
    <source>
        <dbReference type="ARBA" id="ARBA00022723"/>
    </source>
</evidence>
<comment type="caution">
    <text evidence="11">The sequence shown here is derived from an EMBL/GenBank/DDBJ whole genome shotgun (WGS) entry which is preliminary data.</text>
</comment>
<dbReference type="PANTHER" id="PTHR43181:SF1">
    <property type="entry name" value="2-C-METHYL-D-ERYTHRITOL 2,4-CYCLODIPHOSPHATE SYNTHASE, CHLOROPLASTIC"/>
    <property type="match status" value="1"/>
</dbReference>
<evidence type="ECO:0000313" key="11">
    <source>
        <dbReference type="EMBL" id="MBB5377604.1"/>
    </source>
</evidence>
<evidence type="ECO:0000256" key="7">
    <source>
        <dbReference type="HAMAP-Rule" id="MF_00107"/>
    </source>
</evidence>
<comment type="subunit">
    <text evidence="7">Homotrimer.</text>
</comment>
<dbReference type="Proteomes" id="UP000619376">
    <property type="component" value="Unassembled WGS sequence"/>
</dbReference>
<feature type="site" description="Transition state stabilizer" evidence="7">
    <location>
        <position position="41"/>
    </location>
</feature>
<reference evidence="10" key="4">
    <citation type="submission" date="2024-05" db="EMBL/GenBank/DDBJ databases">
        <authorList>
            <person name="Sun Q."/>
            <person name="Zhou Y."/>
        </authorList>
    </citation>
    <scope>NUCLEOTIDE SEQUENCE</scope>
    <source>
        <strain evidence="10">CGMCC 1.18437</strain>
    </source>
</reference>
<dbReference type="UniPathway" id="UPA00056">
    <property type="reaction ID" value="UER00095"/>
</dbReference>
<comment type="catalytic activity">
    <reaction evidence="1 7 8">
        <text>4-CDP-2-C-methyl-D-erythritol 2-phosphate = 2-C-methyl-D-erythritol 2,4-cyclic diphosphate + CMP</text>
        <dbReference type="Rhea" id="RHEA:23864"/>
        <dbReference type="ChEBI" id="CHEBI:57919"/>
        <dbReference type="ChEBI" id="CHEBI:58483"/>
        <dbReference type="ChEBI" id="CHEBI:60377"/>
        <dbReference type="EC" id="4.6.1.12"/>
    </reaction>
</comment>
<dbReference type="NCBIfam" id="TIGR00151">
    <property type="entry name" value="ispF"/>
    <property type="match status" value="1"/>
</dbReference>
<feature type="binding site" evidence="7">
    <location>
        <begin position="14"/>
        <end position="16"/>
    </location>
    <ligand>
        <name>4-CDP-2-C-methyl-D-erythritol 2-phosphate</name>
        <dbReference type="ChEBI" id="CHEBI:57919"/>
    </ligand>
</feature>
<dbReference type="EC" id="4.6.1.12" evidence="3 7"/>
<evidence type="ECO:0000313" key="12">
    <source>
        <dbReference type="Proteomes" id="UP000539473"/>
    </source>
</evidence>
<gene>
    <name evidence="7 10" type="primary">ispF</name>
    <name evidence="10" type="ORF">GCM10017781_30310</name>
    <name evidence="11" type="ORF">HNQ07_003103</name>
</gene>
<dbReference type="InterPro" id="IPR036571">
    <property type="entry name" value="MECDP_synthase_sf"/>
</dbReference>
<protein>
    <recommendedName>
        <fullName evidence="3 7">2-C-methyl-D-erythritol 2,4-cyclodiphosphate synthase</fullName>
        <shortName evidence="7">MECDP-synthase</shortName>
        <shortName evidence="7">MECPP-synthase</shortName>
        <shortName evidence="7">MECPS</shortName>
        <ecNumber evidence="3 7">4.6.1.12</ecNumber>
    </recommendedName>
</protein>
<dbReference type="SUPFAM" id="SSF69765">
    <property type="entry name" value="IpsF-like"/>
    <property type="match status" value="1"/>
</dbReference>
<dbReference type="HAMAP" id="MF_00107">
    <property type="entry name" value="IspF"/>
    <property type="match status" value="1"/>
</dbReference>
<dbReference type="InterPro" id="IPR020555">
    <property type="entry name" value="MECDP_synthase_CS"/>
</dbReference>
<dbReference type="AlphaFoldDB" id="A0A7W8KG61"/>
<evidence type="ECO:0000256" key="1">
    <source>
        <dbReference type="ARBA" id="ARBA00000200"/>
    </source>
</evidence>
<dbReference type="InterPro" id="IPR003526">
    <property type="entry name" value="MECDP_synthase"/>
</dbReference>
<keyword evidence="6 7" id="KW-0456">Lyase</keyword>
<keyword evidence="5 7" id="KW-0414">Isoprene biosynthesis</keyword>
<feature type="binding site" evidence="7">
    <location>
        <begin position="41"/>
        <end position="42"/>
    </location>
    <ligand>
        <name>4-CDP-2-C-methyl-D-erythritol 2-phosphate</name>
        <dbReference type="ChEBI" id="CHEBI:57919"/>
    </ligand>
</feature>
<dbReference type="PANTHER" id="PTHR43181">
    <property type="entry name" value="2-C-METHYL-D-ERYTHRITOL 2,4-CYCLODIPHOSPHATE SYNTHASE, CHLOROPLASTIC"/>
    <property type="match status" value="1"/>
</dbReference>
<dbReference type="GO" id="GO:0019288">
    <property type="term" value="P:isopentenyl diphosphate biosynthetic process, methylerythritol 4-phosphate pathway"/>
    <property type="evidence" value="ECO:0007669"/>
    <property type="project" value="UniProtKB-UniRule"/>
</dbReference>
<feature type="binding site" evidence="7">
    <location>
        <position position="14"/>
    </location>
    <ligand>
        <name>a divalent metal cation</name>
        <dbReference type="ChEBI" id="CHEBI:60240"/>
    </ligand>
</feature>
<feature type="binding site" evidence="7">
    <location>
        <position position="49"/>
    </location>
    <ligand>
        <name>a divalent metal cation</name>
        <dbReference type="ChEBI" id="CHEBI:60240"/>
    </ligand>
</feature>
<dbReference type="EMBL" id="BNAJ01000008">
    <property type="protein sequence ID" value="GHF52006.1"/>
    <property type="molecule type" value="Genomic_DNA"/>
</dbReference>
<feature type="binding site" evidence="7">
    <location>
        <begin position="63"/>
        <end position="65"/>
    </location>
    <ligand>
        <name>4-CDP-2-C-methyl-D-erythritol 2-phosphate</name>
        <dbReference type="ChEBI" id="CHEBI:57919"/>
    </ligand>
</feature>
<evidence type="ECO:0000313" key="13">
    <source>
        <dbReference type="Proteomes" id="UP000619376"/>
    </source>
</evidence>
<comment type="cofactor">
    <cofactor evidence="7">
        <name>a divalent metal cation</name>
        <dbReference type="ChEBI" id="CHEBI:60240"/>
    </cofactor>
    <text evidence="7">Binds 1 divalent metal cation per subunit.</text>
</comment>
<feature type="domain" description="2-C-methyl-D-erythritol 2,4-cyclodiphosphate synthase" evidence="9">
    <location>
        <begin position="8"/>
        <end position="153"/>
    </location>
</feature>
<dbReference type="PROSITE" id="PS01350">
    <property type="entry name" value="ISPF"/>
    <property type="match status" value="1"/>
</dbReference>
<keyword evidence="13" id="KW-1185">Reference proteome</keyword>
<dbReference type="GO" id="GO:0016114">
    <property type="term" value="P:terpenoid biosynthetic process"/>
    <property type="evidence" value="ECO:0007669"/>
    <property type="project" value="InterPro"/>
</dbReference>
<comment type="caution">
    <text evidence="7">Lacks conserved residue(s) required for the propagation of feature annotation.</text>
</comment>
<comment type="similarity">
    <text evidence="7 8">Belongs to the IspF family.</text>
</comment>
<dbReference type="GO" id="GO:0046872">
    <property type="term" value="F:metal ion binding"/>
    <property type="evidence" value="ECO:0007669"/>
    <property type="project" value="UniProtKB-KW"/>
</dbReference>
<evidence type="ECO:0000256" key="8">
    <source>
        <dbReference type="RuleBase" id="RU004395"/>
    </source>
</evidence>
<dbReference type="Gene3D" id="3.30.1330.50">
    <property type="entry name" value="2-C-methyl-D-erythritol 2,4-cyclodiphosphate synthase"/>
    <property type="match status" value="1"/>
</dbReference>
<evidence type="ECO:0000313" key="10">
    <source>
        <dbReference type="EMBL" id="GHF52006.1"/>
    </source>
</evidence>
<dbReference type="Pfam" id="PF02542">
    <property type="entry name" value="YgbB"/>
    <property type="match status" value="1"/>
</dbReference>